<dbReference type="InterPro" id="IPR007612">
    <property type="entry name" value="LOR"/>
</dbReference>
<comment type="similarity">
    <text evidence="1">Belongs to the LOR family.</text>
</comment>
<dbReference type="AlphaFoldDB" id="A0A5P3XJE6"/>
<dbReference type="Pfam" id="PF04525">
    <property type="entry name" value="LOR"/>
    <property type="match status" value="1"/>
</dbReference>
<dbReference type="Gene3D" id="2.40.160.200">
    <property type="entry name" value="LURP1-related"/>
    <property type="match status" value="1"/>
</dbReference>
<dbReference type="SUPFAM" id="SSF54518">
    <property type="entry name" value="Tubby C-terminal domain-like"/>
    <property type="match status" value="1"/>
</dbReference>
<dbReference type="InterPro" id="IPR038595">
    <property type="entry name" value="LOR_sf"/>
</dbReference>
<gene>
    <name evidence="2" type="ORF">D4A35_16605</name>
</gene>
<proteinExistence type="inferred from homology"/>
<protein>
    <recommendedName>
        <fullName evidence="4">Tubby C 2 family protein</fullName>
    </recommendedName>
</protein>
<evidence type="ECO:0008006" key="4">
    <source>
        <dbReference type="Google" id="ProtNLM"/>
    </source>
</evidence>
<dbReference type="RefSeq" id="WP_150887250.1">
    <property type="nucleotide sequence ID" value="NZ_CP032452.1"/>
</dbReference>
<reference evidence="2 3" key="1">
    <citation type="submission" date="2018-09" db="EMBL/GenBank/DDBJ databases">
        <title>A clostridial neurotoxin that targets Anopheles mosquitoes.</title>
        <authorList>
            <person name="Contreras E."/>
            <person name="Masuyer G."/>
            <person name="Qureshi N."/>
            <person name="Chawla S."/>
            <person name="Lim H.L."/>
            <person name="Chen J."/>
            <person name="Stenmark P."/>
            <person name="Gill S."/>
        </authorList>
    </citation>
    <scope>NUCLEOTIDE SEQUENCE [LARGE SCALE GENOMIC DNA]</scope>
    <source>
        <strain evidence="2 3">Cbm</strain>
    </source>
</reference>
<dbReference type="EMBL" id="CP032452">
    <property type="protein sequence ID" value="QEZ70436.1"/>
    <property type="molecule type" value="Genomic_DNA"/>
</dbReference>
<dbReference type="InterPro" id="IPR025659">
    <property type="entry name" value="Tubby-like_C"/>
</dbReference>
<sequence length="154" mass="18304">MKYYIKSKLFKLKEDFWIKNDKEEDEFFVDNKLMSVGLQFKMMKDDKTLYDVKQKLALLPKYEVIENSEVVATLNKKLTFIKDKMTINCKYGELIVNGNLFDRKYKIYKGDNEIADIKKDLFKLTDGYTIDINFEDEAFILTLIVIIDDILDKH</sequence>
<dbReference type="Proteomes" id="UP000326961">
    <property type="component" value="Chromosome"/>
</dbReference>
<name>A0A5P3XJE6_PARBF</name>
<evidence type="ECO:0000313" key="2">
    <source>
        <dbReference type="EMBL" id="QEZ70436.1"/>
    </source>
</evidence>
<organism evidence="2 3">
    <name type="scientific">Paraclostridium bifermentans</name>
    <name type="common">Clostridium bifermentans</name>
    <dbReference type="NCBI Taxonomy" id="1490"/>
    <lineage>
        <taxon>Bacteria</taxon>
        <taxon>Bacillati</taxon>
        <taxon>Bacillota</taxon>
        <taxon>Clostridia</taxon>
        <taxon>Peptostreptococcales</taxon>
        <taxon>Peptostreptococcaceae</taxon>
        <taxon>Paraclostridium</taxon>
    </lineage>
</organism>
<evidence type="ECO:0000313" key="3">
    <source>
        <dbReference type="Proteomes" id="UP000326961"/>
    </source>
</evidence>
<evidence type="ECO:0000256" key="1">
    <source>
        <dbReference type="ARBA" id="ARBA00005437"/>
    </source>
</evidence>
<accession>A0A5P3XJE6</accession>